<gene>
    <name evidence="9" type="ORF">PODANS_5_1730</name>
</gene>
<evidence type="ECO:0000313" key="11">
    <source>
        <dbReference type="Proteomes" id="UP000001197"/>
    </source>
</evidence>
<evidence type="ECO:0000313" key="10">
    <source>
        <dbReference type="EMBL" id="CDP29008.1"/>
    </source>
</evidence>
<reference evidence="11" key="3">
    <citation type="journal article" date="2014" name="Genetics">
        <title>Maintaining two mating types: Structure of the mating type locus and its role in heterokaryosis in Podospora anserina.</title>
        <authorList>
            <person name="Grognet P."/>
            <person name="Bidard F."/>
            <person name="Kuchly C."/>
            <person name="Tong L.C.H."/>
            <person name="Coppin E."/>
            <person name="Benkhali J.A."/>
            <person name="Couloux A."/>
            <person name="Wincker P."/>
            <person name="Debuchy R."/>
            <person name="Silar P."/>
        </authorList>
    </citation>
    <scope>GENOME REANNOTATION</scope>
    <source>
        <strain evidence="11">S / ATCC MYA-4624 / DSM 980 / FGSC 10383</strain>
    </source>
</reference>
<comment type="similarity">
    <text evidence="2 6">Belongs to the GINS3/PSF3 family.</text>
</comment>
<dbReference type="EMBL" id="FO904940">
    <property type="protein sequence ID" value="CDP29008.1"/>
    <property type="molecule type" value="Genomic_DNA"/>
</dbReference>
<dbReference type="OrthoDB" id="10251744at2759"/>
<evidence type="ECO:0000259" key="8">
    <source>
        <dbReference type="Pfam" id="PF22466"/>
    </source>
</evidence>
<dbReference type="AlphaFoldDB" id="B2AER7"/>
<dbReference type="CDD" id="cd11713">
    <property type="entry name" value="GINS_A_psf3"/>
    <property type="match status" value="1"/>
</dbReference>
<evidence type="ECO:0000256" key="5">
    <source>
        <dbReference type="ARBA" id="ARBA00023242"/>
    </source>
</evidence>
<dbReference type="KEGG" id="pan:PODANSg1173"/>
<dbReference type="InterPro" id="IPR038437">
    <property type="entry name" value="GINS_Psf3_sf"/>
</dbReference>
<dbReference type="InterPro" id="IPR021151">
    <property type="entry name" value="GINS_A"/>
</dbReference>
<dbReference type="Pfam" id="PF22466">
    <property type="entry name" value="PSF3_N"/>
    <property type="match status" value="1"/>
</dbReference>
<dbReference type="PANTHER" id="PTHR22768:SF0">
    <property type="entry name" value="DNA REPLICATION COMPLEX GINS PROTEIN PSF3"/>
    <property type="match status" value="1"/>
</dbReference>
<dbReference type="Proteomes" id="UP000001197">
    <property type="component" value="Chromosome 5"/>
</dbReference>
<dbReference type="GO" id="GO:1902975">
    <property type="term" value="P:mitotic DNA replication initiation"/>
    <property type="evidence" value="ECO:0007669"/>
    <property type="project" value="TreeGrafter"/>
</dbReference>
<evidence type="ECO:0000259" key="7">
    <source>
        <dbReference type="Pfam" id="PF05916"/>
    </source>
</evidence>
<organism evidence="9">
    <name type="scientific">Podospora anserina (strain S / ATCC MYA-4624 / DSM 980 / FGSC 10383)</name>
    <name type="common">Pleurage anserina</name>
    <dbReference type="NCBI Taxonomy" id="515849"/>
    <lineage>
        <taxon>Eukaryota</taxon>
        <taxon>Fungi</taxon>
        <taxon>Dikarya</taxon>
        <taxon>Ascomycota</taxon>
        <taxon>Pezizomycotina</taxon>
        <taxon>Sordariomycetes</taxon>
        <taxon>Sordariomycetidae</taxon>
        <taxon>Sordariales</taxon>
        <taxon>Podosporaceae</taxon>
        <taxon>Podospora</taxon>
        <taxon>Podospora anserina</taxon>
    </lineage>
</organism>
<dbReference type="InterPro" id="IPR010492">
    <property type="entry name" value="GINS_Psf3"/>
</dbReference>
<dbReference type="GeneID" id="6188228"/>
<dbReference type="CDD" id="cd21693">
    <property type="entry name" value="GINS_B_Psf3"/>
    <property type="match status" value="1"/>
</dbReference>
<dbReference type="HOGENOM" id="CLU_081646_0_0_1"/>
<proteinExistence type="inferred from homology"/>
<dbReference type="EMBL" id="CU633457">
    <property type="protein sequence ID" value="CAP61933.1"/>
    <property type="molecule type" value="Genomic_DNA"/>
</dbReference>
<dbReference type="Gene3D" id="1.20.58.2050">
    <property type="match status" value="1"/>
</dbReference>
<dbReference type="SUPFAM" id="SSF160059">
    <property type="entry name" value="PriA/YqbF domain"/>
    <property type="match status" value="1"/>
</dbReference>
<dbReference type="eggNOG" id="KOG1106">
    <property type="taxonomic scope" value="Eukaryota"/>
</dbReference>
<dbReference type="FunCoup" id="B2AER7">
    <property type="interactions" value="382"/>
</dbReference>
<evidence type="ECO:0000256" key="6">
    <source>
        <dbReference type="RuleBase" id="RU367161"/>
    </source>
</evidence>
<reference evidence="10" key="4">
    <citation type="submission" date="2015-04" db="EMBL/GenBank/DDBJ databases">
        <title>Maintaining two mating types: Structure of the mating type locus and its role in heterokaryosis in Podospora anserina.</title>
        <authorList>
            <person name="Grognet P."/>
            <person name="Bidard F."/>
            <person name="Kuchly C."/>
            <person name="Chan Ho Tong L."/>
            <person name="Coppin E."/>
            <person name="Ait Benkhali J."/>
            <person name="Couloux A."/>
            <person name="Wincker P."/>
            <person name="Debuchy R."/>
            <person name="Silar P."/>
        </authorList>
    </citation>
    <scope>NUCLEOTIDE SEQUENCE</scope>
</reference>
<evidence type="ECO:0000313" key="9">
    <source>
        <dbReference type="EMBL" id="CAP61933.1"/>
    </source>
</evidence>
<name>B2AER7_PODAN</name>
<keyword evidence="4 6" id="KW-0235">DNA replication</keyword>
<comment type="subunit">
    <text evidence="6">Component of the GINS complex.</text>
</comment>
<dbReference type="GO" id="GO:0000811">
    <property type="term" value="C:GINS complex"/>
    <property type="evidence" value="ECO:0007669"/>
    <property type="project" value="UniProtKB-UniRule"/>
</dbReference>
<dbReference type="VEuPathDB" id="FungiDB:PODANS_5_1730"/>
<dbReference type="RefSeq" id="XP_001904156.1">
    <property type="nucleotide sequence ID" value="XM_001904121.1"/>
</dbReference>
<dbReference type="SUPFAM" id="SSF158573">
    <property type="entry name" value="GINS helical bundle-like"/>
    <property type="match status" value="1"/>
</dbReference>
<dbReference type="PANTHER" id="PTHR22768">
    <property type="entry name" value="DNA REPLICATION COMPLEX GINS PROTEIN PSF3"/>
    <property type="match status" value="1"/>
</dbReference>
<evidence type="ECO:0000256" key="2">
    <source>
        <dbReference type="ARBA" id="ARBA00006343"/>
    </source>
</evidence>
<keyword evidence="5 6" id="KW-0539">Nucleus</keyword>
<dbReference type="InterPro" id="IPR036224">
    <property type="entry name" value="GINS_bundle-like_dom_sf"/>
</dbReference>
<comment type="subcellular location">
    <subcellularLocation>
        <location evidence="1 6">Nucleus</location>
    </subcellularLocation>
</comment>
<evidence type="ECO:0000256" key="3">
    <source>
        <dbReference type="ARBA" id="ARBA00015140"/>
    </source>
</evidence>
<comment type="function">
    <text evidence="6">The GINS complex plays an essential role in the initiation of DNA replication.</text>
</comment>
<sequence>MQTWDVKLVGSGLRREPRWKLRLLSVTIPSLPHLKLPQFRLYELLSGPPAGTSVADLTEAHCPSRMFRVLSKPKIQGPVEVGLAVGVSFILCIGSPHYRVVIMSYYDIDSILTDAEKIPCTFQLDIPDLGYLDNTPNQPLKAGTKVNLPLWLAEMLVIANTGGPDNKTFVTFDLPRALGNDVVQALKADPRAVPLRDQSAHFYGLATHMMDLSEEQELGSVLRKTFVTRAAEISLHARKVGGVSTKGKGKEEGSNLGIGGAGEEFLRGLDEWERKLFRKAHDGAKSGKEWMDSIKKN</sequence>
<dbReference type="InterPro" id="IPR055221">
    <property type="entry name" value="PSF3_N"/>
</dbReference>
<dbReference type="Pfam" id="PF05916">
    <property type="entry name" value="Sld5"/>
    <property type="match status" value="1"/>
</dbReference>
<accession>B2AER7</accession>
<feature type="domain" description="GINS subunit" evidence="7">
    <location>
        <begin position="180"/>
        <end position="291"/>
    </location>
</feature>
<reference evidence="9" key="2">
    <citation type="submission" date="2008-07" db="EMBL/GenBank/DDBJ databases">
        <authorList>
            <person name="Genoscope - CEA"/>
        </authorList>
    </citation>
    <scope>NUCLEOTIDE SEQUENCE</scope>
    <source>
        <strain evidence="9">S mat+</strain>
    </source>
</reference>
<evidence type="ECO:0000256" key="4">
    <source>
        <dbReference type="ARBA" id="ARBA00022705"/>
    </source>
</evidence>
<protein>
    <recommendedName>
        <fullName evidence="3 6">DNA replication complex GINS protein PSF3</fullName>
    </recommendedName>
</protein>
<feature type="domain" description="DNA replication complex GINS protein PSF3 N-terminal" evidence="8">
    <location>
        <begin position="106"/>
        <end position="158"/>
    </location>
</feature>
<keyword evidence="11" id="KW-1185">Reference proteome</keyword>
<evidence type="ECO:0000256" key="1">
    <source>
        <dbReference type="ARBA" id="ARBA00004123"/>
    </source>
</evidence>
<reference evidence="9 11" key="1">
    <citation type="journal article" date="2008" name="Genome Biol.">
        <title>The genome sequence of the model ascomycete fungus Podospora anserina.</title>
        <authorList>
            <person name="Espagne E."/>
            <person name="Lespinet O."/>
            <person name="Malagnac F."/>
            <person name="Da Silva C."/>
            <person name="Jaillon O."/>
            <person name="Porcel B.M."/>
            <person name="Couloux A."/>
            <person name="Aury J.-M."/>
            <person name="Segurens B."/>
            <person name="Poulain J."/>
            <person name="Anthouard V."/>
            <person name="Grossetete S."/>
            <person name="Khalili H."/>
            <person name="Coppin E."/>
            <person name="Dequard-Chablat M."/>
            <person name="Picard M."/>
            <person name="Contamine V."/>
            <person name="Arnaise S."/>
            <person name="Bourdais A."/>
            <person name="Berteaux-Lecellier V."/>
            <person name="Gautheret D."/>
            <person name="de Vries R.P."/>
            <person name="Battaglia E."/>
            <person name="Coutinho P.M."/>
            <person name="Danchin E.G.J."/>
            <person name="Henrissat B."/>
            <person name="El Khoury R."/>
            <person name="Sainsard-Chanet A."/>
            <person name="Boivin A."/>
            <person name="Pinan-Lucarre B."/>
            <person name="Sellem C.H."/>
            <person name="Debuchy R."/>
            <person name="Wincker P."/>
            <person name="Weissenbach J."/>
            <person name="Silar P."/>
        </authorList>
    </citation>
    <scope>NUCLEOTIDE SEQUENCE [LARGE SCALE GENOMIC DNA]</scope>
    <source>
        <strain evidence="11">S / ATCC MYA-4624 / DSM 980 / FGSC 10383</strain>
        <strain evidence="9">S mat+</strain>
    </source>
</reference>
<dbReference type="STRING" id="515849.B2AER7"/>